<sequence>MGSSAGSACASICGSVLDALRMELDSGEHLRRGADDTHALFHRSAGECEVCEPCLEGWGTNVCVRPGGSSCDSDMGPPSARLKEQQFPQEDELNADTRLPATRQHAEPVRRERSSRRVARRPARYEG</sequence>
<accession>A0A8X8ZVI1</accession>
<dbReference type="EMBL" id="PNBA02000007">
    <property type="protein sequence ID" value="KAG6418572.1"/>
    <property type="molecule type" value="Genomic_DNA"/>
</dbReference>
<gene>
    <name evidence="2" type="ORF">SASPL_120776</name>
</gene>
<reference evidence="2" key="2">
    <citation type="submission" date="2020-08" db="EMBL/GenBank/DDBJ databases">
        <title>Plant Genome Project.</title>
        <authorList>
            <person name="Zhang R.-G."/>
        </authorList>
    </citation>
    <scope>NUCLEOTIDE SEQUENCE</scope>
    <source>
        <strain evidence="2">Huo1</strain>
        <tissue evidence="2">Leaf</tissue>
    </source>
</reference>
<dbReference type="Proteomes" id="UP000298416">
    <property type="component" value="Unassembled WGS sequence"/>
</dbReference>
<evidence type="ECO:0000256" key="1">
    <source>
        <dbReference type="SAM" id="MobiDB-lite"/>
    </source>
</evidence>
<keyword evidence="3" id="KW-1185">Reference proteome</keyword>
<feature type="region of interest" description="Disordered" evidence="1">
    <location>
        <begin position="68"/>
        <end position="127"/>
    </location>
</feature>
<comment type="caution">
    <text evidence="2">The sequence shown here is derived from an EMBL/GenBank/DDBJ whole genome shotgun (WGS) entry which is preliminary data.</text>
</comment>
<dbReference type="AlphaFoldDB" id="A0A8X8ZVI1"/>
<organism evidence="2">
    <name type="scientific">Salvia splendens</name>
    <name type="common">Scarlet sage</name>
    <dbReference type="NCBI Taxonomy" id="180675"/>
    <lineage>
        <taxon>Eukaryota</taxon>
        <taxon>Viridiplantae</taxon>
        <taxon>Streptophyta</taxon>
        <taxon>Embryophyta</taxon>
        <taxon>Tracheophyta</taxon>
        <taxon>Spermatophyta</taxon>
        <taxon>Magnoliopsida</taxon>
        <taxon>eudicotyledons</taxon>
        <taxon>Gunneridae</taxon>
        <taxon>Pentapetalae</taxon>
        <taxon>asterids</taxon>
        <taxon>lamiids</taxon>
        <taxon>Lamiales</taxon>
        <taxon>Lamiaceae</taxon>
        <taxon>Nepetoideae</taxon>
        <taxon>Mentheae</taxon>
        <taxon>Salviinae</taxon>
        <taxon>Salvia</taxon>
        <taxon>Salvia subgen. Calosphace</taxon>
        <taxon>core Calosphace</taxon>
    </lineage>
</organism>
<feature type="compositionally biased region" description="Basic residues" evidence="1">
    <location>
        <begin position="113"/>
        <end position="127"/>
    </location>
</feature>
<evidence type="ECO:0000313" key="3">
    <source>
        <dbReference type="Proteomes" id="UP000298416"/>
    </source>
</evidence>
<name>A0A8X8ZVI1_SALSN</name>
<reference evidence="2" key="1">
    <citation type="submission" date="2018-01" db="EMBL/GenBank/DDBJ databases">
        <authorList>
            <person name="Mao J.F."/>
        </authorList>
    </citation>
    <scope>NUCLEOTIDE SEQUENCE</scope>
    <source>
        <strain evidence="2">Huo1</strain>
        <tissue evidence="2">Leaf</tissue>
    </source>
</reference>
<evidence type="ECO:0000313" key="2">
    <source>
        <dbReference type="EMBL" id="KAG6418572.1"/>
    </source>
</evidence>
<proteinExistence type="predicted"/>
<protein>
    <submittedName>
        <fullName evidence="2">Uncharacterized protein</fullName>
    </submittedName>
</protein>